<keyword evidence="3" id="KW-0813">Transport</keyword>
<dbReference type="PANTHER" id="PTHR23198:SF6">
    <property type="entry name" value="NUCLEAR PORE COMPLEX PROTEIN NUP98-NUP96"/>
    <property type="match status" value="1"/>
</dbReference>
<keyword evidence="5" id="KW-0653">Protein transport</keyword>
<keyword evidence="7" id="KW-0906">Nuclear pore complex</keyword>
<dbReference type="GO" id="GO:0017056">
    <property type="term" value="F:structural constituent of nuclear pore"/>
    <property type="evidence" value="ECO:0007669"/>
    <property type="project" value="InterPro"/>
</dbReference>
<dbReference type="GO" id="GO:0034398">
    <property type="term" value="P:telomere tethering at nuclear periphery"/>
    <property type="evidence" value="ECO:0007669"/>
    <property type="project" value="TreeGrafter"/>
</dbReference>
<comment type="caution">
    <text evidence="11">The sequence shown here is derived from an EMBL/GenBank/DDBJ whole genome shotgun (WGS) entry which is preliminary data.</text>
</comment>
<dbReference type="Pfam" id="PF04096">
    <property type="entry name" value="Nucleoporin2"/>
    <property type="match status" value="1"/>
</dbReference>
<evidence type="ECO:0000256" key="1">
    <source>
        <dbReference type="ARBA" id="ARBA00004567"/>
    </source>
</evidence>
<feature type="compositionally biased region" description="Polar residues" evidence="9">
    <location>
        <begin position="32"/>
        <end position="41"/>
    </location>
</feature>
<dbReference type="Gene3D" id="3.30.1610.10">
    <property type="entry name" value="Peptidase S59, nucleoporin"/>
    <property type="match status" value="1"/>
</dbReference>
<keyword evidence="8" id="KW-0539">Nucleus</keyword>
<evidence type="ECO:0000256" key="9">
    <source>
        <dbReference type="SAM" id="MobiDB-lite"/>
    </source>
</evidence>
<organism evidence="11 12">
    <name type="scientific">Papaver atlanticum</name>
    <dbReference type="NCBI Taxonomy" id="357466"/>
    <lineage>
        <taxon>Eukaryota</taxon>
        <taxon>Viridiplantae</taxon>
        <taxon>Streptophyta</taxon>
        <taxon>Embryophyta</taxon>
        <taxon>Tracheophyta</taxon>
        <taxon>Spermatophyta</taxon>
        <taxon>Magnoliopsida</taxon>
        <taxon>Ranunculales</taxon>
        <taxon>Papaveraceae</taxon>
        <taxon>Papaveroideae</taxon>
        <taxon>Papaver</taxon>
    </lineage>
</organism>
<reference evidence="11" key="1">
    <citation type="submission" date="2022-04" db="EMBL/GenBank/DDBJ databases">
        <title>A functionally conserved STORR gene fusion in Papaver species that diverged 16.8 million years ago.</title>
        <authorList>
            <person name="Catania T."/>
        </authorList>
    </citation>
    <scope>NUCLEOTIDE SEQUENCE</scope>
    <source>
        <strain evidence="11">S-188037</strain>
    </source>
</reference>
<protein>
    <recommendedName>
        <fullName evidence="10">Peptidase S59 domain-containing protein</fullName>
    </recommendedName>
</protein>
<feature type="region of interest" description="Disordered" evidence="9">
    <location>
        <begin position="240"/>
        <end position="303"/>
    </location>
</feature>
<keyword evidence="12" id="KW-1185">Reference proteome</keyword>
<proteinExistence type="inferred from homology"/>
<evidence type="ECO:0000256" key="5">
    <source>
        <dbReference type="ARBA" id="ARBA00022927"/>
    </source>
</evidence>
<dbReference type="InterPro" id="IPR036903">
    <property type="entry name" value="Nup98_auto-Pept-S59_dom_sf"/>
</dbReference>
<evidence type="ECO:0000256" key="8">
    <source>
        <dbReference type="ARBA" id="ARBA00023242"/>
    </source>
</evidence>
<dbReference type="GO" id="GO:0008139">
    <property type="term" value="F:nuclear localization sequence binding"/>
    <property type="evidence" value="ECO:0007669"/>
    <property type="project" value="TreeGrafter"/>
</dbReference>
<feature type="compositionally biased region" description="Basic and acidic residues" evidence="9">
    <location>
        <begin position="283"/>
        <end position="292"/>
    </location>
</feature>
<evidence type="ECO:0000256" key="2">
    <source>
        <dbReference type="ARBA" id="ARBA00008926"/>
    </source>
</evidence>
<dbReference type="PROSITE" id="PS51434">
    <property type="entry name" value="NUP_C"/>
    <property type="match status" value="1"/>
</dbReference>
<feature type="compositionally biased region" description="Low complexity" evidence="9">
    <location>
        <begin position="1"/>
        <end position="19"/>
    </location>
</feature>
<feature type="compositionally biased region" description="Low complexity" evidence="9">
    <location>
        <begin position="42"/>
        <end position="78"/>
    </location>
</feature>
<evidence type="ECO:0000256" key="3">
    <source>
        <dbReference type="ARBA" id="ARBA00022448"/>
    </source>
</evidence>
<comment type="similarity">
    <text evidence="2">Belongs to the nucleoporin GLFG family.</text>
</comment>
<feature type="compositionally biased region" description="Polar residues" evidence="9">
    <location>
        <begin position="266"/>
        <end position="282"/>
    </location>
</feature>
<dbReference type="GO" id="GO:0006606">
    <property type="term" value="P:protein import into nucleus"/>
    <property type="evidence" value="ECO:0007669"/>
    <property type="project" value="TreeGrafter"/>
</dbReference>
<name>A0AAD4S0R4_9MAGN</name>
<accession>A0AAD4S0R4</accession>
<dbReference type="GO" id="GO:0044614">
    <property type="term" value="C:nuclear pore cytoplasmic filaments"/>
    <property type="evidence" value="ECO:0007669"/>
    <property type="project" value="TreeGrafter"/>
</dbReference>
<feature type="compositionally biased region" description="Basic and acidic residues" evidence="9">
    <location>
        <begin position="256"/>
        <end position="265"/>
    </location>
</feature>
<evidence type="ECO:0000313" key="12">
    <source>
        <dbReference type="Proteomes" id="UP001202328"/>
    </source>
</evidence>
<sequence>MPAFCSPTPASGSGTPSFGGSAGQPLFRGFGATTTPQPNHFTPSSTPSITSRTPAFQLFSQTSSSPFAPSTTSSFPSTNMFGTPNSGYGNNLFNSTPFQPSSSSSLFGQTNPSQQGQSAFSFTSYGQLSTSNQSNTVAPQQAAVATDPFGTLPAMPKISIGHSGSAPSIQYGISVVDKPASDRVSSLLRRLSQWEISHPKNDGARVVFCSDGEEAPSTPKADAEDLRALVIRLLELCTSTTSTEESKDTNNIPLHENGKLSEKDSFSSLNGSTNQQSNPSSKENGHNKERTQPAKSSQKENGVVYEHSADIEALMPKLRHSDYYTEPRIQELAAKEREDPGYCSRDFVVGRHGFGRVKFAGETDVRNLDLESLVQFNSREVIVYLERVKLPQLGKDWTRLQW</sequence>
<keyword evidence="6" id="KW-0811">Translocation</keyword>
<dbReference type="GO" id="GO:0003723">
    <property type="term" value="F:RNA binding"/>
    <property type="evidence" value="ECO:0007669"/>
    <property type="project" value="TreeGrafter"/>
</dbReference>
<gene>
    <name evidence="11" type="ORF">MKW98_019853</name>
</gene>
<feature type="compositionally biased region" description="Polar residues" evidence="9">
    <location>
        <begin position="79"/>
        <end position="118"/>
    </location>
</feature>
<dbReference type="AlphaFoldDB" id="A0AAD4S0R4"/>
<keyword evidence="4" id="KW-0509">mRNA transport</keyword>
<feature type="region of interest" description="Disordered" evidence="9">
    <location>
        <begin position="1"/>
        <end position="118"/>
    </location>
</feature>
<evidence type="ECO:0000256" key="6">
    <source>
        <dbReference type="ARBA" id="ARBA00023010"/>
    </source>
</evidence>
<dbReference type="PANTHER" id="PTHR23198">
    <property type="entry name" value="NUCLEOPORIN"/>
    <property type="match status" value="1"/>
</dbReference>
<dbReference type="InterPro" id="IPR007230">
    <property type="entry name" value="Nup98_auto-Pept-S59_dom"/>
</dbReference>
<evidence type="ECO:0000313" key="11">
    <source>
        <dbReference type="EMBL" id="KAI3851854.1"/>
    </source>
</evidence>
<evidence type="ECO:0000256" key="7">
    <source>
        <dbReference type="ARBA" id="ARBA00023132"/>
    </source>
</evidence>
<dbReference type="InterPro" id="IPR037665">
    <property type="entry name" value="Nucleoporin_S59-like"/>
</dbReference>
<feature type="domain" description="Peptidase S59" evidence="10">
    <location>
        <begin position="320"/>
        <end position="402"/>
    </location>
</feature>
<evidence type="ECO:0000256" key="4">
    <source>
        <dbReference type="ARBA" id="ARBA00022816"/>
    </source>
</evidence>
<comment type="subcellular location">
    <subcellularLocation>
        <location evidence="1">Nucleus</location>
        <location evidence="1">Nuclear pore complex</location>
    </subcellularLocation>
</comment>
<evidence type="ECO:0000259" key="10">
    <source>
        <dbReference type="PROSITE" id="PS51434"/>
    </source>
</evidence>
<dbReference type="SUPFAM" id="SSF82215">
    <property type="entry name" value="C-terminal autoproteolytic domain of nucleoporin nup98"/>
    <property type="match status" value="1"/>
</dbReference>
<dbReference type="Proteomes" id="UP001202328">
    <property type="component" value="Unassembled WGS sequence"/>
</dbReference>
<dbReference type="GO" id="GO:0000973">
    <property type="term" value="P:post-transcriptional tethering of RNA polymerase II gene DNA at nuclear periphery"/>
    <property type="evidence" value="ECO:0007669"/>
    <property type="project" value="TreeGrafter"/>
</dbReference>
<dbReference type="GO" id="GO:0051028">
    <property type="term" value="P:mRNA transport"/>
    <property type="evidence" value="ECO:0007669"/>
    <property type="project" value="UniProtKB-KW"/>
</dbReference>
<dbReference type="GO" id="GO:0006405">
    <property type="term" value="P:RNA export from nucleus"/>
    <property type="evidence" value="ECO:0007669"/>
    <property type="project" value="TreeGrafter"/>
</dbReference>
<dbReference type="EMBL" id="JAJJMB010015809">
    <property type="protein sequence ID" value="KAI3851854.1"/>
    <property type="molecule type" value="Genomic_DNA"/>
</dbReference>